<dbReference type="PANTHER" id="PTHR43432">
    <property type="entry name" value="SLR0285 PROTEIN"/>
    <property type="match status" value="1"/>
</dbReference>
<gene>
    <name evidence="5" type="ORF">LCGC14_2254100</name>
</gene>
<feature type="domain" description="Radical SAM core" evidence="4">
    <location>
        <begin position="15"/>
        <end position="237"/>
    </location>
</feature>
<comment type="caution">
    <text evidence="5">The sequence shown here is derived from an EMBL/GenBank/DDBJ whole genome shotgun (WGS) entry which is preliminary data.</text>
</comment>
<dbReference type="SFLD" id="SFLDS00029">
    <property type="entry name" value="Radical_SAM"/>
    <property type="match status" value="1"/>
</dbReference>
<dbReference type="CDD" id="cd01335">
    <property type="entry name" value="Radical_SAM"/>
    <property type="match status" value="1"/>
</dbReference>
<protein>
    <recommendedName>
        <fullName evidence="4">Radical SAM core domain-containing protein</fullName>
    </recommendedName>
</protein>
<evidence type="ECO:0000256" key="1">
    <source>
        <dbReference type="ARBA" id="ARBA00022723"/>
    </source>
</evidence>
<dbReference type="PANTHER" id="PTHR43432:SF6">
    <property type="entry name" value="RADICAL SAM CORE DOMAIN-CONTAINING PROTEIN"/>
    <property type="match status" value="1"/>
</dbReference>
<keyword evidence="2" id="KW-0408">Iron</keyword>
<dbReference type="EMBL" id="LAZR01030794">
    <property type="protein sequence ID" value="KKL55569.1"/>
    <property type="molecule type" value="Genomic_DNA"/>
</dbReference>
<reference evidence="5" key="1">
    <citation type="journal article" date="2015" name="Nature">
        <title>Complex archaea that bridge the gap between prokaryotes and eukaryotes.</title>
        <authorList>
            <person name="Spang A."/>
            <person name="Saw J.H."/>
            <person name="Jorgensen S.L."/>
            <person name="Zaremba-Niedzwiedzka K."/>
            <person name="Martijn J."/>
            <person name="Lind A.E."/>
            <person name="van Eijk R."/>
            <person name="Schleper C."/>
            <person name="Guy L."/>
            <person name="Ettema T.J."/>
        </authorList>
    </citation>
    <scope>NUCLEOTIDE SEQUENCE</scope>
</reference>
<evidence type="ECO:0000259" key="4">
    <source>
        <dbReference type="PROSITE" id="PS51918"/>
    </source>
</evidence>
<dbReference type="GO" id="GO:0003824">
    <property type="term" value="F:catalytic activity"/>
    <property type="evidence" value="ECO:0007669"/>
    <property type="project" value="InterPro"/>
</dbReference>
<name>A0A0F9D1Z9_9ZZZZ</name>
<sequence length="271" mass="31737">MKIDFREAKSIITKSNIPSIDFVINPYIGCQHGCIYCYAEFMIRFTGHKGDKWGQFLDIKTFDFDKIKPQKYVGKRILLSSVTDPYLPLEKKYQNTRKILEKLKGTSAEVSILTKSKLVVRDIDLFKQFKNIRIGISINTLDEDFARIIERAASKPMDRLDAIKKISEAGISTYVFLSPFFPEISDFKAIIEESIDFTDNYSFENLNFRPHNIPRIMRVIKENYPKLLPKYKEIQKDPSYWDEVESNIRSYCEHKNLDFKIQFHHGGFSKS</sequence>
<organism evidence="5">
    <name type="scientific">marine sediment metagenome</name>
    <dbReference type="NCBI Taxonomy" id="412755"/>
    <lineage>
        <taxon>unclassified sequences</taxon>
        <taxon>metagenomes</taxon>
        <taxon>ecological metagenomes</taxon>
    </lineage>
</organism>
<accession>A0A0F9D1Z9</accession>
<evidence type="ECO:0000313" key="5">
    <source>
        <dbReference type="EMBL" id="KKL55569.1"/>
    </source>
</evidence>
<keyword evidence="3" id="KW-0411">Iron-sulfur</keyword>
<dbReference type="Pfam" id="PF04055">
    <property type="entry name" value="Radical_SAM"/>
    <property type="match status" value="1"/>
</dbReference>
<proteinExistence type="predicted"/>
<dbReference type="InterPro" id="IPR040086">
    <property type="entry name" value="MJ0683-like"/>
</dbReference>
<dbReference type="AlphaFoldDB" id="A0A0F9D1Z9"/>
<dbReference type="InterPro" id="IPR058240">
    <property type="entry name" value="rSAM_sf"/>
</dbReference>
<dbReference type="InterPro" id="IPR006638">
    <property type="entry name" value="Elp3/MiaA/NifB-like_rSAM"/>
</dbReference>
<dbReference type="InterPro" id="IPR007197">
    <property type="entry name" value="rSAM"/>
</dbReference>
<dbReference type="Gene3D" id="3.80.30.30">
    <property type="match status" value="1"/>
</dbReference>
<dbReference type="SFLD" id="SFLDG01084">
    <property type="entry name" value="Uncharacterised_Radical_SAM_Su"/>
    <property type="match status" value="1"/>
</dbReference>
<dbReference type="SUPFAM" id="SSF102114">
    <property type="entry name" value="Radical SAM enzymes"/>
    <property type="match status" value="1"/>
</dbReference>
<dbReference type="SMART" id="SM00729">
    <property type="entry name" value="Elp3"/>
    <property type="match status" value="1"/>
</dbReference>
<dbReference type="PROSITE" id="PS51918">
    <property type="entry name" value="RADICAL_SAM"/>
    <property type="match status" value="1"/>
</dbReference>
<keyword evidence="1" id="KW-0479">Metal-binding</keyword>
<dbReference type="GO" id="GO:0051536">
    <property type="term" value="F:iron-sulfur cluster binding"/>
    <property type="evidence" value="ECO:0007669"/>
    <property type="project" value="UniProtKB-KW"/>
</dbReference>
<dbReference type="GO" id="GO:0046872">
    <property type="term" value="F:metal ion binding"/>
    <property type="evidence" value="ECO:0007669"/>
    <property type="project" value="UniProtKB-KW"/>
</dbReference>
<evidence type="ECO:0000256" key="2">
    <source>
        <dbReference type="ARBA" id="ARBA00023004"/>
    </source>
</evidence>
<evidence type="ECO:0000256" key="3">
    <source>
        <dbReference type="ARBA" id="ARBA00023014"/>
    </source>
</evidence>